<gene>
    <name evidence="8" type="ORF">PECM_001541</name>
</gene>
<evidence type="ECO:0000313" key="8">
    <source>
        <dbReference type="EMBL" id="KAF7713180.1"/>
    </source>
</evidence>
<accession>A0A8J8VX80</accession>
<organism evidence="8 9">
    <name type="scientific">Penicillium ucsense</name>
    <dbReference type="NCBI Taxonomy" id="2839758"/>
    <lineage>
        <taxon>Eukaryota</taxon>
        <taxon>Fungi</taxon>
        <taxon>Dikarya</taxon>
        <taxon>Ascomycota</taxon>
        <taxon>Pezizomycotina</taxon>
        <taxon>Eurotiomycetes</taxon>
        <taxon>Eurotiomycetidae</taxon>
        <taxon>Eurotiales</taxon>
        <taxon>Aspergillaceae</taxon>
        <taxon>Penicillium</taxon>
    </lineage>
</organism>
<dbReference type="AlphaFoldDB" id="A0A8J8VX80"/>
<comment type="similarity">
    <text evidence="6">Belongs to the anthrone oxygenase family.</text>
</comment>
<dbReference type="GO" id="GO:0016020">
    <property type="term" value="C:membrane"/>
    <property type="evidence" value="ECO:0007669"/>
    <property type="project" value="UniProtKB-SubCell"/>
</dbReference>
<dbReference type="GO" id="GO:0004497">
    <property type="term" value="F:monooxygenase activity"/>
    <property type="evidence" value="ECO:0007669"/>
    <property type="project" value="UniProtKB-KW"/>
</dbReference>
<dbReference type="Pfam" id="PF08592">
    <property type="entry name" value="Anthrone_oxy"/>
    <property type="match status" value="1"/>
</dbReference>
<protein>
    <recommendedName>
        <fullName evidence="10">Noranthrone monooxygenase</fullName>
    </recommendedName>
</protein>
<dbReference type="PANTHER" id="PTHR35042">
    <property type="entry name" value="ANTHRONE OXYGENASE ENCC"/>
    <property type="match status" value="1"/>
</dbReference>
<evidence type="ECO:0000256" key="5">
    <source>
        <dbReference type="ARBA" id="ARBA00023136"/>
    </source>
</evidence>
<reference evidence="8" key="1">
    <citation type="journal article" date="2020" name="Front. Microbiol.">
        <title>Gene regulatory networks of Penicillium echinulatum 2HH and Penicillium oxalicum 114-2 inferred by a computational biology approach.</title>
        <authorList>
            <person name="Lenz A.R."/>
            <person name="Galan-Vasquez E."/>
            <person name="Balbinot E."/>
            <person name="De Abreu F.P."/>
            <person name="De Oliveira N.S."/>
            <person name="Da Rosa L.O."/>
            <person name="De Avila E Silva S."/>
            <person name="Camassola M."/>
            <person name="Dillon A.J.P."/>
            <person name="Perez-Rueda E."/>
        </authorList>
    </citation>
    <scope>NUCLEOTIDE SEQUENCE</scope>
    <source>
        <strain evidence="8">S1M29</strain>
    </source>
</reference>
<dbReference type="EMBL" id="WIWV01000130">
    <property type="protein sequence ID" value="KAF7713180.1"/>
    <property type="molecule type" value="Genomic_DNA"/>
</dbReference>
<evidence type="ECO:0000256" key="7">
    <source>
        <dbReference type="SAM" id="Phobius"/>
    </source>
</evidence>
<evidence type="ECO:0000256" key="4">
    <source>
        <dbReference type="ARBA" id="ARBA00023033"/>
    </source>
</evidence>
<keyword evidence="4" id="KW-0503">Monooxygenase</keyword>
<feature type="transmembrane region" description="Helical" evidence="7">
    <location>
        <begin position="67"/>
        <end position="83"/>
    </location>
</feature>
<dbReference type="OrthoDB" id="5954308at2759"/>
<dbReference type="InterPro" id="IPR013901">
    <property type="entry name" value="Anthrone_oxy"/>
</dbReference>
<feature type="transmembrane region" description="Helical" evidence="7">
    <location>
        <begin position="20"/>
        <end position="38"/>
    </location>
</feature>
<evidence type="ECO:0000256" key="3">
    <source>
        <dbReference type="ARBA" id="ARBA00022989"/>
    </source>
</evidence>
<comment type="caution">
    <text evidence="8">The sequence shown here is derived from an EMBL/GenBank/DDBJ whole genome shotgun (WGS) entry which is preliminary data.</text>
</comment>
<keyword evidence="5 7" id="KW-0472">Membrane</keyword>
<feature type="transmembrane region" description="Helical" evidence="7">
    <location>
        <begin position="152"/>
        <end position="172"/>
    </location>
</feature>
<dbReference type="Proteomes" id="UP000631181">
    <property type="component" value="Unassembled WGS sequence"/>
</dbReference>
<evidence type="ECO:0000313" key="9">
    <source>
        <dbReference type="Proteomes" id="UP000631181"/>
    </source>
</evidence>
<comment type="subcellular location">
    <subcellularLocation>
        <location evidence="1">Membrane</location>
        <topology evidence="1">Multi-pass membrane protein</topology>
    </subcellularLocation>
</comment>
<feature type="transmembrane region" description="Helical" evidence="7">
    <location>
        <begin position="103"/>
        <end position="123"/>
    </location>
</feature>
<name>A0A8J8VX80_9EURO</name>
<keyword evidence="3 7" id="KW-1133">Transmembrane helix</keyword>
<evidence type="ECO:0000256" key="1">
    <source>
        <dbReference type="ARBA" id="ARBA00004141"/>
    </source>
</evidence>
<evidence type="ECO:0000256" key="2">
    <source>
        <dbReference type="ARBA" id="ARBA00022692"/>
    </source>
</evidence>
<sequence length="173" mass="18201">MDTSGSLGLGLAQAIGISGAAWLSGNIFALSINTVAALRESIHEDKVSPSIIAKQWSRMYAKGKTQNPPIAAAVAASFFYLAWSAPSDTFPANRTTLSLSGLYSSAAVITLGIVPFTLLAMVGTNNSLHRHAKSEVEVSEAETMELLGKWSYLNVIRGCFPLVGAVLGLMTLA</sequence>
<dbReference type="PANTHER" id="PTHR35042:SF1">
    <property type="entry name" value="DUF1772-DOMAIN-CONTAINING PROTEIN"/>
    <property type="match status" value="1"/>
</dbReference>
<proteinExistence type="inferred from homology"/>
<keyword evidence="9" id="KW-1185">Reference proteome</keyword>
<evidence type="ECO:0008006" key="10">
    <source>
        <dbReference type="Google" id="ProtNLM"/>
    </source>
</evidence>
<evidence type="ECO:0000256" key="6">
    <source>
        <dbReference type="ARBA" id="ARBA00034313"/>
    </source>
</evidence>
<keyword evidence="4" id="KW-0560">Oxidoreductase</keyword>
<keyword evidence="2 7" id="KW-0812">Transmembrane</keyword>